<dbReference type="OrthoDB" id="6689153at2"/>
<evidence type="ECO:0008006" key="3">
    <source>
        <dbReference type="Google" id="ProtNLM"/>
    </source>
</evidence>
<dbReference type="Pfam" id="PF11651">
    <property type="entry name" value="P22_CoatProtein"/>
    <property type="match status" value="1"/>
</dbReference>
<dbReference type="Proteomes" id="UP000295722">
    <property type="component" value="Unassembled WGS sequence"/>
</dbReference>
<dbReference type="AlphaFoldDB" id="A0A4R5MF40"/>
<dbReference type="EMBL" id="SMRP01000001">
    <property type="protein sequence ID" value="TDG25865.1"/>
    <property type="molecule type" value="Genomic_DNA"/>
</dbReference>
<dbReference type="Gene3D" id="2.40.30.240">
    <property type="match status" value="1"/>
</dbReference>
<keyword evidence="2" id="KW-1185">Reference proteome</keyword>
<organism evidence="1 2">
    <name type="scientific">Paraburkholderia silviterrae</name>
    <dbReference type="NCBI Taxonomy" id="2528715"/>
    <lineage>
        <taxon>Bacteria</taxon>
        <taxon>Pseudomonadati</taxon>
        <taxon>Pseudomonadota</taxon>
        <taxon>Betaproteobacteria</taxon>
        <taxon>Burkholderiales</taxon>
        <taxon>Burkholderiaceae</taxon>
        <taxon>Paraburkholderia</taxon>
    </lineage>
</organism>
<accession>A0A4R5MF40</accession>
<proteinExistence type="predicted"/>
<sequence>MSNNQVLTPSIISKETLLILSNNLVAASKVNRQFENQFAKIGTTLTVRKPNRYKVTSGPGLQIQDSVEPSTSITISNQKHVDFQFSSQELTLVIEEFSERYLKPAVEPLANQIDYDVIGNWPSVFNEVGTPGTLPNSFATGIQPVGQRMDEGAVPQAGRVMILNPAAYWSLAAGLVGLYVQSVSEPALKGYLAKIGNFEIYLDQNIQNQTVGAYAGSGVVNGASQTGSSLVTNGWTASITGLLNVGDVFTIAGVFAVNPQNRQSTGALQNFVVTATANSDGSGNSTISIYPPITPTGAYQTVSNSPANSAAITVKGTANTTYAQNLAFVKDAFGLVTVPMELFDGVDFKARQEYKGISLRIIRAYDVNNDVAPCRVDVLYGVSTFYPELAVRLTN</sequence>
<dbReference type="InterPro" id="IPR024659">
    <property type="entry name" value="Phage_coat_Gp5"/>
</dbReference>
<dbReference type="RefSeq" id="WP_133192917.1">
    <property type="nucleotide sequence ID" value="NZ_JBHUCW010000015.1"/>
</dbReference>
<protein>
    <recommendedName>
        <fullName evidence="3">P22 coat protein Gp5</fullName>
    </recommendedName>
</protein>
<evidence type="ECO:0000313" key="2">
    <source>
        <dbReference type="Proteomes" id="UP000295722"/>
    </source>
</evidence>
<evidence type="ECO:0000313" key="1">
    <source>
        <dbReference type="EMBL" id="TDG25865.1"/>
    </source>
</evidence>
<name>A0A4R5MF40_9BURK</name>
<reference evidence="1 2" key="1">
    <citation type="submission" date="2019-03" db="EMBL/GenBank/DDBJ databases">
        <title>Paraburkholderia sp. 4M-K11, isolated from subtropical forest soil.</title>
        <authorList>
            <person name="Gao Z.-H."/>
            <person name="Qiu L.-H."/>
        </authorList>
    </citation>
    <scope>NUCLEOTIDE SEQUENCE [LARGE SCALE GENOMIC DNA]</scope>
    <source>
        <strain evidence="1 2">4M-K11</strain>
    </source>
</reference>
<gene>
    <name evidence="1" type="ORF">EYW47_00395</name>
</gene>
<comment type="caution">
    <text evidence="1">The sequence shown here is derived from an EMBL/GenBank/DDBJ whole genome shotgun (WGS) entry which is preliminary data.</text>
</comment>